<feature type="compositionally biased region" description="Basic and acidic residues" evidence="1">
    <location>
        <begin position="1171"/>
        <end position="1184"/>
    </location>
</feature>
<feature type="compositionally biased region" description="Basic and acidic residues" evidence="1">
    <location>
        <begin position="1418"/>
        <end position="1436"/>
    </location>
</feature>
<dbReference type="PANTHER" id="PTHR16453">
    <property type="entry name" value="WD40 DOMAIN-CONTAINING PROTEIN MIO FAMILY MEMBER"/>
    <property type="match status" value="1"/>
</dbReference>
<feature type="compositionally biased region" description="Basic and acidic residues" evidence="1">
    <location>
        <begin position="1452"/>
        <end position="1528"/>
    </location>
</feature>
<sequence length="1611" mass="178407">MEAAVRWSPFSTSDREKFLLVDVTDQSISLNEVDHRNHESVKFHAVAKYGRLPNFGAFDWSKTDEEIVALGLVSGSACLIRLSEDGRPSETVANFKLKQQRKCNSIALSTQNWLAVALDKTRSDNCLNIYDGTIDSPSQDPVRRLCPAEIVSSVRFFPGQPQELIVAAQRSYIRLYDLRDGYFGSNSTAQVGTRNVNNIAIDPLDENCFATAGSTGDPAVTVWDKRWISQSSSGGGALFEFQPAVDNSQTTTIWSLRYSGQRRGRLAVCSSRGELKVVDMVEGHSSLLQGSEYFPTTQHASTLWTQNRYVTQSRSVQRPWHDAKDAEDSARLIAFDWIMGSAEDPEQKVLALRPNRGVAQLRVPFTVQHAGVTPRHDLSLVFDSVSILEAKPPVDYSRPQAPYEHQRTAEDFGPLDYNGELQNGRGEDEKFTGDLGSPQLASMLSASSIQRERCRRGYLFDCHLNKSIVSGNWQLEQLWDIIDRFRLQAANGGMVAEHQKLDLSFVGVAAVCTEKIGKNANRSLSPLSGKVEDAIADLAASRNLPQFSGERTNFPDHRQLCLEMCGWKYTLETLEEECQELIDRGLHYQAIVQAVLHDYKHLALNMLRSLIRSKTVPNIGLGALLASDTINEDQREMCQWMAADTDDPALKALLTFLLTGDWRDVMKTNYLHLGYRVALGLKYLNDTELRGFIQSETARAIKNGDLEGVLLTGLGEPAMDLFQSYLTRTNDLQTAVLATAFTNPAYIDDVRWDMWKETYWMQMQSWQAFTHRSRFIVQHGHMARAPDGRSLLQAPRASVNLQCGHCQLSLARYHGRNSAPRISAPPSNAKDIAAIAAGIVCPKCGRHMPRCGICKKWLGTPDPNRRGGAKELQKLNDVMAKFLTFCPRPRNTHLLAMTELHDALKYLGPVHWSDVPKDREALEQYMTDCFAAGELICNSIPPLPDGTPFNASKPHHHKPNSATSHRDIHPSAARSSPPHSDHEALQKNWGKPMKFSQKQNPLKISLYKMAGHDRHGAWFARTCVTEGLGFAKFKAAMMRELAQTMTVSGGPGAGAIRGLAADRRLERVEVTGTGKLEVFQLSAQFPGPVTPRDFTTLLLSGDHVLSDKSAVAVDGTKSHVPRHFMVVSKPIEHPDAPVRAGYVRGHYESVELIREVPISTAKARSTSDLLTKPDIEAKGRDRGHTVGPTASKSTDAIGGQSNASSADASSSAGDPELNPVEWVMITRSDPGGGIPRFLVERGTPETMLEDVHKFFNWACAQDHIPHPDDDLDKQGEVSVGQAEMDGAPLAPFEQTNGNANEETKSRTTTGGSVDDRTDTAANGVATQSTTTSSQTTQQGGIFSNFTNAIGAGLDAYAPAAVSNMVHSQLRPEEELSDDSSDTSSVDSFLSAEEVRRVTTAPETRPEDSVDTLSIASGDHSESSGRPLSHHEKEVKKLTKKREKLDQQLAKKRMAEEQKIRQAQEKEQTEADKSKEKLERDLKKTEERHRKEIEKLEAKKAKEARKAEEKRRKKDEHNKLSLVSRERDDFRSQADLLRRENSLLREQVAELQAQNTRISMELGKLGGQEALKSISDEVGHRRTGSIKSSTSGSSESVPKGIDKRVDTGLPTR</sequence>
<dbReference type="PANTHER" id="PTHR16453:SF9">
    <property type="entry name" value="GATOR COMPLEX PROTEIN MIOS"/>
    <property type="match status" value="1"/>
</dbReference>
<dbReference type="Gene3D" id="3.30.530.20">
    <property type="match status" value="1"/>
</dbReference>
<dbReference type="GO" id="GO:0005737">
    <property type="term" value="C:cytoplasm"/>
    <property type="evidence" value="ECO:0007669"/>
    <property type="project" value="TreeGrafter"/>
</dbReference>
<dbReference type="Gene3D" id="2.130.10.10">
    <property type="entry name" value="YVTN repeat-like/Quinoprotein amine dehydrogenase"/>
    <property type="match status" value="1"/>
</dbReference>
<dbReference type="OrthoDB" id="341486at2759"/>
<dbReference type="InterPro" id="IPR036322">
    <property type="entry name" value="WD40_repeat_dom_sf"/>
</dbReference>
<dbReference type="Pfam" id="PF21719">
    <property type="entry name" value="MIOS_a-sol"/>
    <property type="match status" value="1"/>
</dbReference>
<dbReference type="GO" id="GO:1904263">
    <property type="term" value="P:positive regulation of TORC1 signaling"/>
    <property type="evidence" value="ECO:0007669"/>
    <property type="project" value="TreeGrafter"/>
</dbReference>
<evidence type="ECO:0000259" key="3">
    <source>
        <dbReference type="Pfam" id="PF21719"/>
    </source>
</evidence>
<dbReference type="Proteomes" id="UP000070133">
    <property type="component" value="Unassembled WGS sequence"/>
</dbReference>
<accession>A0A139HJ40</accession>
<feature type="domain" description="MIOS-like alpha-solenoid" evidence="3">
    <location>
        <begin position="451"/>
        <end position="683"/>
    </location>
</feature>
<dbReference type="Pfam" id="PF11274">
    <property type="entry name" value="DUF3074"/>
    <property type="match status" value="1"/>
</dbReference>
<keyword evidence="5" id="KW-1185">Reference proteome</keyword>
<feature type="compositionally biased region" description="Low complexity" evidence="1">
    <location>
        <begin position="1326"/>
        <end position="1338"/>
    </location>
</feature>
<dbReference type="SUPFAM" id="SSF50978">
    <property type="entry name" value="WD40 repeat-like"/>
    <property type="match status" value="1"/>
</dbReference>
<dbReference type="InterPro" id="IPR015943">
    <property type="entry name" value="WD40/YVTN_repeat-like_dom_sf"/>
</dbReference>
<feature type="region of interest" description="Disordered" evidence="1">
    <location>
        <begin position="1368"/>
        <end position="1528"/>
    </location>
</feature>
<protein>
    <submittedName>
        <fullName evidence="4">Uncharacterized protein</fullName>
    </submittedName>
</protein>
<evidence type="ECO:0000256" key="1">
    <source>
        <dbReference type="SAM" id="MobiDB-lite"/>
    </source>
</evidence>
<dbReference type="InterPro" id="IPR037593">
    <property type="entry name" value="MIOS/Sea4"/>
</dbReference>
<feature type="region of interest" description="Disordered" evidence="1">
    <location>
        <begin position="1288"/>
        <end position="1339"/>
    </location>
</feature>
<gene>
    <name evidence="4" type="ORF">AC578_4165</name>
</gene>
<feature type="compositionally biased region" description="Polar residues" evidence="1">
    <location>
        <begin position="1293"/>
        <end position="1311"/>
    </location>
</feature>
<dbReference type="EMBL" id="LFZN01000041">
    <property type="protein sequence ID" value="KXT02501.1"/>
    <property type="molecule type" value="Genomic_DNA"/>
</dbReference>
<reference evidence="4 5" key="1">
    <citation type="submission" date="2015-07" db="EMBL/GenBank/DDBJ databases">
        <title>Comparative genomics of the Sigatoka disease complex on banana suggests a link between parallel evolutionary changes in Pseudocercospora fijiensis and Pseudocercospora eumusae and increased virulence on the banana host.</title>
        <authorList>
            <person name="Chang T.-C."/>
            <person name="Salvucci A."/>
            <person name="Crous P.W."/>
            <person name="Stergiopoulos I."/>
        </authorList>
    </citation>
    <scope>NUCLEOTIDE SEQUENCE [LARGE SCALE GENOMIC DNA]</scope>
    <source>
        <strain evidence="4 5">CBS 114824</strain>
    </source>
</reference>
<proteinExistence type="predicted"/>
<dbReference type="SUPFAM" id="SSF55961">
    <property type="entry name" value="Bet v1-like"/>
    <property type="match status" value="1"/>
</dbReference>
<feature type="domain" description="DUF3074" evidence="2">
    <location>
        <begin position="1018"/>
        <end position="1258"/>
    </location>
</feature>
<dbReference type="InterPro" id="IPR049092">
    <property type="entry name" value="MIOS_a-sol"/>
</dbReference>
<evidence type="ECO:0000313" key="4">
    <source>
        <dbReference type="EMBL" id="KXT02501.1"/>
    </source>
</evidence>
<comment type="caution">
    <text evidence="4">The sequence shown here is derived from an EMBL/GenBank/DDBJ whole genome shotgun (WGS) entry which is preliminary data.</text>
</comment>
<evidence type="ECO:0000259" key="2">
    <source>
        <dbReference type="Pfam" id="PF11274"/>
    </source>
</evidence>
<evidence type="ECO:0000313" key="5">
    <source>
        <dbReference type="Proteomes" id="UP000070133"/>
    </source>
</evidence>
<feature type="compositionally biased region" description="Low complexity" evidence="1">
    <location>
        <begin position="1584"/>
        <end position="1595"/>
    </location>
</feature>
<dbReference type="InterPro" id="IPR023393">
    <property type="entry name" value="START-like_dom_sf"/>
</dbReference>
<feature type="region of interest" description="Disordered" evidence="1">
    <location>
        <begin position="1572"/>
        <end position="1611"/>
    </location>
</feature>
<feature type="region of interest" description="Disordered" evidence="1">
    <location>
        <begin position="946"/>
        <end position="992"/>
    </location>
</feature>
<organism evidence="4 5">
    <name type="scientific">Pseudocercospora eumusae</name>
    <dbReference type="NCBI Taxonomy" id="321146"/>
    <lineage>
        <taxon>Eukaryota</taxon>
        <taxon>Fungi</taxon>
        <taxon>Dikarya</taxon>
        <taxon>Ascomycota</taxon>
        <taxon>Pezizomycotina</taxon>
        <taxon>Dothideomycetes</taxon>
        <taxon>Dothideomycetidae</taxon>
        <taxon>Mycosphaerellales</taxon>
        <taxon>Mycosphaerellaceae</taxon>
        <taxon>Pseudocercospora</taxon>
    </lineage>
</organism>
<feature type="region of interest" description="Disordered" evidence="1">
    <location>
        <begin position="1164"/>
        <end position="1217"/>
    </location>
</feature>
<feature type="compositionally biased region" description="Low complexity" evidence="1">
    <location>
        <begin position="1201"/>
        <end position="1212"/>
    </location>
</feature>
<feature type="compositionally biased region" description="Low complexity" evidence="1">
    <location>
        <begin position="1381"/>
        <end position="1390"/>
    </location>
</feature>
<dbReference type="InterPro" id="IPR024500">
    <property type="entry name" value="DUF3074"/>
</dbReference>
<name>A0A139HJ40_9PEZI</name>
<dbReference type="STRING" id="321146.A0A139HJ40"/>